<keyword evidence="6" id="KW-0812">Transmembrane</keyword>
<dbReference type="PANTHER" id="PTHR12080">
    <property type="entry name" value="SIGNALING LYMPHOCYTIC ACTIVATION MOLECULE"/>
    <property type="match status" value="1"/>
</dbReference>
<feature type="region of interest" description="Disordered" evidence="5">
    <location>
        <begin position="239"/>
        <end position="263"/>
    </location>
</feature>
<dbReference type="SUPFAM" id="SSF48726">
    <property type="entry name" value="Immunoglobulin"/>
    <property type="match status" value="2"/>
</dbReference>
<feature type="transmembrane region" description="Helical" evidence="6">
    <location>
        <begin position="212"/>
        <end position="230"/>
    </location>
</feature>
<dbReference type="Gene3D" id="2.60.40.10">
    <property type="entry name" value="Immunoglobulins"/>
    <property type="match status" value="2"/>
</dbReference>
<feature type="domain" description="Ig-like" evidence="7">
    <location>
        <begin position="111"/>
        <end position="186"/>
    </location>
</feature>
<dbReference type="RefSeq" id="XP_004718097.3">
    <property type="nucleotide sequence ID" value="XM_004718040.3"/>
</dbReference>
<dbReference type="InterPro" id="IPR013783">
    <property type="entry name" value="Ig-like_fold"/>
</dbReference>
<keyword evidence="4" id="KW-0325">Glycoprotein</keyword>
<comment type="subcellular location">
    <subcellularLocation>
        <location evidence="1">Membrane</location>
    </subcellularLocation>
</comment>
<proteinExistence type="predicted"/>
<keyword evidence="8" id="KW-1185">Reference proteome</keyword>
<evidence type="ECO:0000256" key="6">
    <source>
        <dbReference type="SAM" id="Phobius"/>
    </source>
</evidence>
<sequence length="263" mass="28859">CGSQEVVAVLQESIRLLLETPVHEEVESIVWSSGTPLAPVVAGRQGKPATLTVVNPRYQGRVSSLDPSSSLKISNLSWEDAGPYEAQVSLRTPHVTRQCYKLRVYRRLSEPRVTVNLEISGHEFCHMSLTCSVENAGMDVTYSWMHSWEGGTNIVQEGPVLNMSWRPGDSALSYICRASNPASNVSSRLFHAGLFCADPGSLSEKASSSFCVLVKVLLLLLLLGTLTVGLRCQVSKKRTSGQQKATEEEEDAWPQQLGRDCRP</sequence>
<keyword evidence="2" id="KW-0732">Signal</keyword>
<evidence type="ECO:0000313" key="8">
    <source>
        <dbReference type="Proteomes" id="UP000694863"/>
    </source>
</evidence>
<evidence type="ECO:0000259" key="7">
    <source>
        <dbReference type="PROSITE" id="PS50835"/>
    </source>
</evidence>
<evidence type="ECO:0000256" key="5">
    <source>
        <dbReference type="SAM" id="MobiDB-lite"/>
    </source>
</evidence>
<dbReference type="PANTHER" id="PTHR12080:SF18">
    <property type="entry name" value="SLAM FAMILY MEMBER 9"/>
    <property type="match status" value="1"/>
</dbReference>
<protein>
    <submittedName>
        <fullName evidence="9">LOW QUALITY PROTEIN: SLAM family member 9</fullName>
    </submittedName>
</protein>
<gene>
    <name evidence="9" type="primary">SLAMF9</name>
</gene>
<dbReference type="InterPro" id="IPR036179">
    <property type="entry name" value="Ig-like_dom_sf"/>
</dbReference>
<dbReference type="InterPro" id="IPR015631">
    <property type="entry name" value="CD2/SLAM_rcpt"/>
</dbReference>
<keyword evidence="6" id="KW-1133">Transmembrane helix</keyword>
<evidence type="ECO:0000256" key="4">
    <source>
        <dbReference type="ARBA" id="ARBA00023180"/>
    </source>
</evidence>
<evidence type="ECO:0000256" key="3">
    <source>
        <dbReference type="ARBA" id="ARBA00023136"/>
    </source>
</evidence>
<evidence type="ECO:0000256" key="2">
    <source>
        <dbReference type="ARBA" id="ARBA00022729"/>
    </source>
</evidence>
<dbReference type="InterPro" id="IPR007110">
    <property type="entry name" value="Ig-like_dom"/>
</dbReference>
<dbReference type="Proteomes" id="UP000694863">
    <property type="component" value="Unplaced"/>
</dbReference>
<keyword evidence="3 6" id="KW-0472">Membrane</keyword>
<name>A0ABM0J9Q5_ECHTE</name>
<organism evidence="8 9">
    <name type="scientific">Echinops telfairi</name>
    <name type="common">Lesser hedgehog tenrec</name>
    <dbReference type="NCBI Taxonomy" id="9371"/>
    <lineage>
        <taxon>Eukaryota</taxon>
        <taxon>Metazoa</taxon>
        <taxon>Chordata</taxon>
        <taxon>Craniata</taxon>
        <taxon>Vertebrata</taxon>
        <taxon>Euteleostomi</taxon>
        <taxon>Mammalia</taxon>
        <taxon>Eutheria</taxon>
        <taxon>Afrotheria</taxon>
        <taxon>Tenrecidae</taxon>
        <taxon>Tenrecinae</taxon>
        <taxon>Echinops</taxon>
    </lineage>
</organism>
<evidence type="ECO:0000313" key="9">
    <source>
        <dbReference type="RefSeq" id="XP_004718097.3"/>
    </source>
</evidence>
<dbReference type="PROSITE" id="PS50835">
    <property type="entry name" value="IG_LIKE"/>
    <property type="match status" value="1"/>
</dbReference>
<feature type="non-terminal residue" evidence="9">
    <location>
        <position position="1"/>
    </location>
</feature>
<accession>A0ABM0J9Q5</accession>
<reference evidence="9" key="1">
    <citation type="submission" date="2025-08" db="UniProtKB">
        <authorList>
            <consortium name="RefSeq"/>
        </authorList>
    </citation>
    <scope>IDENTIFICATION</scope>
</reference>
<dbReference type="GeneID" id="101664099"/>
<evidence type="ECO:0000256" key="1">
    <source>
        <dbReference type="ARBA" id="ARBA00004370"/>
    </source>
</evidence>